<dbReference type="CDD" id="cd09272">
    <property type="entry name" value="RNase_HI_RT_Ty1"/>
    <property type="match status" value="1"/>
</dbReference>
<feature type="domain" description="Integrase catalytic" evidence="2">
    <location>
        <begin position="248"/>
        <end position="423"/>
    </location>
</feature>
<dbReference type="InterPro" id="IPR012337">
    <property type="entry name" value="RNaseH-like_sf"/>
</dbReference>
<dbReference type="InterPro" id="IPR001584">
    <property type="entry name" value="Integrase_cat-core"/>
</dbReference>
<dbReference type="SUPFAM" id="SSF56672">
    <property type="entry name" value="DNA/RNA polymerases"/>
    <property type="match status" value="1"/>
</dbReference>
<dbReference type="Pfam" id="PF07727">
    <property type="entry name" value="RVT_2"/>
    <property type="match status" value="1"/>
</dbReference>
<reference evidence="3" key="1">
    <citation type="submission" date="2021-01" db="EMBL/GenBank/DDBJ databases">
        <authorList>
            <person name="Corre E."/>
            <person name="Pelletier E."/>
            <person name="Niang G."/>
            <person name="Scheremetjew M."/>
            <person name="Finn R."/>
            <person name="Kale V."/>
            <person name="Holt S."/>
            <person name="Cochrane G."/>
            <person name="Meng A."/>
            <person name="Brown T."/>
            <person name="Cohen L."/>
        </authorList>
    </citation>
    <scope>NUCLEOTIDE SEQUENCE</scope>
    <source>
        <strain evidence="3">Clade-D-RCC2572</strain>
    </source>
</reference>
<dbReference type="SUPFAM" id="SSF53098">
    <property type="entry name" value="Ribonuclease H-like"/>
    <property type="match status" value="1"/>
</dbReference>
<dbReference type="PROSITE" id="PS50994">
    <property type="entry name" value="INTEGRASE"/>
    <property type="match status" value="1"/>
</dbReference>
<evidence type="ECO:0000259" key="2">
    <source>
        <dbReference type="PROSITE" id="PS50994"/>
    </source>
</evidence>
<evidence type="ECO:0000313" key="3">
    <source>
        <dbReference type="EMBL" id="CAD8578382.1"/>
    </source>
</evidence>
<feature type="region of interest" description="Disordered" evidence="1">
    <location>
        <begin position="594"/>
        <end position="635"/>
    </location>
</feature>
<dbReference type="Gene3D" id="3.30.420.10">
    <property type="entry name" value="Ribonuclease H-like superfamily/Ribonuclease H"/>
    <property type="match status" value="1"/>
</dbReference>
<protein>
    <recommendedName>
        <fullName evidence="2">Integrase catalytic domain-containing protein</fullName>
    </recommendedName>
</protein>
<organism evidence="3">
    <name type="scientific">Ostreococcus mediterraneus</name>
    <dbReference type="NCBI Taxonomy" id="1486918"/>
    <lineage>
        <taxon>Eukaryota</taxon>
        <taxon>Viridiplantae</taxon>
        <taxon>Chlorophyta</taxon>
        <taxon>Mamiellophyceae</taxon>
        <taxon>Mamiellales</taxon>
        <taxon>Bathycoccaceae</taxon>
        <taxon>Ostreococcus</taxon>
    </lineage>
</organism>
<dbReference type="EMBL" id="HBEW01002076">
    <property type="protein sequence ID" value="CAD8578382.1"/>
    <property type="molecule type" value="Transcribed_RNA"/>
</dbReference>
<dbReference type="PANTHER" id="PTHR11439">
    <property type="entry name" value="GAG-POL-RELATED RETROTRANSPOSON"/>
    <property type="match status" value="1"/>
</dbReference>
<name>A0A7S0KE05_9CHLO</name>
<gene>
    <name evidence="3" type="ORF">OMED0929_LOCUS1703</name>
</gene>
<dbReference type="InterPro" id="IPR043502">
    <property type="entry name" value="DNA/RNA_pol_sf"/>
</dbReference>
<evidence type="ECO:0000256" key="1">
    <source>
        <dbReference type="SAM" id="MobiDB-lite"/>
    </source>
</evidence>
<dbReference type="GO" id="GO:0015074">
    <property type="term" value="P:DNA integration"/>
    <property type="evidence" value="ECO:0007669"/>
    <property type="project" value="InterPro"/>
</dbReference>
<proteinExistence type="predicted"/>
<accession>A0A7S0KE05</accession>
<dbReference type="GO" id="GO:0003676">
    <property type="term" value="F:nucleic acid binding"/>
    <property type="evidence" value="ECO:0007669"/>
    <property type="project" value="InterPro"/>
</dbReference>
<dbReference type="InterPro" id="IPR013103">
    <property type="entry name" value="RVT_2"/>
</dbReference>
<dbReference type="InterPro" id="IPR036397">
    <property type="entry name" value="RNaseH_sf"/>
</dbReference>
<sequence>MTAKSINYLDLIKIPNSSTSIITTLTGDSEELERYKFSVTMKDVNNETFTFTSECLLNNNFDNTENILSLLQIFQNCKGCSFTMQDKDYTLNIKDDKGRLRTVQAHLTDEMIRVNIHNENHDAYKQKSYCSCSKVHQVTETSDKQKSLNIHRRLGHIGEKQIQNAISNKWIKDIQLHKDFKSHVADCETCCLSDNRRNNRGREKSTLRTSNHFEILHVDIVSCPKRNSQTKNWVELTYDGRSSTNKLTDIFPDSSPKDITKNTFETTNALVVTDEATRFTITIGMRSKNVTDVKSAFKYLFQVILPQLRTIRRQNNILEEMIVRVIHSDDDSTISISNDLNAYWRSLNIKFEPTERDHPYHNGVVERTIGVLKSHTRKLLIEAKLPPTFWIFAFNHAAMIRNATGVKTKGKTISPMVELLGEVTSYKILQKFGQVCYVLDISDQKRNKDALIKRCKGIFLGYHEMAKPNDGGQRKAIIFIPLKWIDVNHIESKGYITGKLILTSEIKFIAENVPEDNQLHLEKKMFDFYDINQLFKNWESYQEENEIDPLEMEIYENSQDDRLTKILTDLRQKNSGFEATGLEYPYAKLDENFPSSLKKTSHQPEKSVQGDAPNSLGEEPANNNESDNNHEDNIMEYEYPGNQDLNDDEIETRPAISNHSNDIDVNNAKENATNITEKVLSDQTEVLEEQVQLNVQSPEIVSTDDEAMLTHSDDKQQEINDISYQDPISTRTRSRKQKINLINEIIQMENIDRKLEQEMYYTFLHKQFIDIEAQGTGNTEPKAYKVHYFHHHVYKTGAIRGDQFQPNIVRKEKDVKPHEWIIAKQKELDGLQNKGTWKELQSLPKHKHFIDLKWVLKVKDNGDLKARLVARGFEQQWTKDYFDTFSAVISMNNFRQVIALCALNGWELKQIDVSQAYLQGELKEEIFVKSDDKFYQLLKPLYGLKQAGRCWYLHVTKTLRNMKIKLQQMQKDSCVFVHEDKTRKTKLIIALLVDDILVAGEEEMCRKFATEFSNKYQISQLEEATTFNGIEIIRDLNNPHVIKLSQEFQIKKFLDENNSENYKEQEYAEQDTQFVLAEESNDDICQAKHQTEFRNLVGTLNWFTTGTRPDLAHLVHAASRVMQRPTNKQLKSLKKVIGYLKKYPNKPLTFDATNAEGCARIYAFSDSDFAGLPLSEDIKDRSGRKSNYGFITYFLEPTSWKSKLANNVATSTAYAETVAMFHTAKEIKSQALLLEEIGIKLNRTPLFCDNISAIQQTMGLESCKASRHVEICYSWLREQYHNQEITPFYIDTNENVADVFTKPKAKDIDIFNMSQGRINQLLKNGMRKTEEINTVKDYESLVLTNEIQGFKRTRSPGEVSENTNEY</sequence>
<dbReference type="PANTHER" id="PTHR11439:SF499">
    <property type="entry name" value="PPC DOMAIN-CONTAINING PROTEIN"/>
    <property type="match status" value="1"/>
</dbReference>